<evidence type="ECO:0000313" key="2">
    <source>
        <dbReference type="Proteomes" id="UP001341840"/>
    </source>
</evidence>
<organism evidence="1 2">
    <name type="scientific">Stylosanthes scabra</name>
    <dbReference type="NCBI Taxonomy" id="79078"/>
    <lineage>
        <taxon>Eukaryota</taxon>
        <taxon>Viridiplantae</taxon>
        <taxon>Streptophyta</taxon>
        <taxon>Embryophyta</taxon>
        <taxon>Tracheophyta</taxon>
        <taxon>Spermatophyta</taxon>
        <taxon>Magnoliopsida</taxon>
        <taxon>eudicotyledons</taxon>
        <taxon>Gunneridae</taxon>
        <taxon>Pentapetalae</taxon>
        <taxon>rosids</taxon>
        <taxon>fabids</taxon>
        <taxon>Fabales</taxon>
        <taxon>Fabaceae</taxon>
        <taxon>Papilionoideae</taxon>
        <taxon>50 kb inversion clade</taxon>
        <taxon>dalbergioids sensu lato</taxon>
        <taxon>Dalbergieae</taxon>
        <taxon>Pterocarpus clade</taxon>
        <taxon>Stylosanthes</taxon>
    </lineage>
</organism>
<dbReference type="InterPro" id="IPR026736">
    <property type="entry name" value="Virilizer"/>
</dbReference>
<accession>A0ABU6Q7Y1</accession>
<name>A0ABU6Q7Y1_9FABA</name>
<evidence type="ECO:0000313" key="1">
    <source>
        <dbReference type="EMBL" id="MED6107578.1"/>
    </source>
</evidence>
<sequence length="342" mass="38171">MGRPEPCVLFAQTFVHPQLDEYVDEVKAPHSAQSILFVFNCSVKVIFSEPIVITACEFLEQNASSVAQSVALVGATLPPSFAIEVFVHCEGETRFRRLCQPFLYSHSSSNVLEVEAVVTSHLVVRGSYRSLSLVIYGNTAEDLGQFNIEFDDNALTDLADSEEGKLEDLPVALHPTNFTIEDSSSLNVLSIPVPAADISVEVKLFLQLMLKILEFSELEDAGHKVVSTVVSAIASYISSDICESISGRDQTRNRPDKFEELHGVVNEARKELLEVYNVLRQKLGSESSEYSTEGNDLEMETEILDSKVLVDMFNKYFQFRRQSLLTGDHFLSRVTCHFPLTF</sequence>
<protein>
    <submittedName>
        <fullName evidence="1">Uncharacterized protein</fullName>
    </submittedName>
</protein>
<dbReference type="PANTHER" id="PTHR23185:SF0">
    <property type="entry name" value="PROTEIN VIRILIZER HOMOLOG"/>
    <property type="match status" value="1"/>
</dbReference>
<proteinExistence type="predicted"/>
<gene>
    <name evidence="1" type="ORF">PIB30_015327</name>
</gene>
<dbReference type="PANTHER" id="PTHR23185">
    <property type="entry name" value="PROTEIN VIRILIZER HOMOLOG"/>
    <property type="match status" value="1"/>
</dbReference>
<dbReference type="EMBL" id="JASCZI010000042">
    <property type="protein sequence ID" value="MED6107578.1"/>
    <property type="molecule type" value="Genomic_DNA"/>
</dbReference>
<reference evidence="1 2" key="1">
    <citation type="journal article" date="2023" name="Plants (Basel)">
        <title>Bridging the Gap: Combining Genomics and Transcriptomics Approaches to Understand Stylosanthes scabra, an Orphan Legume from the Brazilian Caatinga.</title>
        <authorList>
            <person name="Ferreira-Neto J.R.C."/>
            <person name="da Silva M.D."/>
            <person name="Binneck E."/>
            <person name="de Melo N.F."/>
            <person name="da Silva R.H."/>
            <person name="de Melo A.L.T.M."/>
            <person name="Pandolfi V."/>
            <person name="Bustamante F.O."/>
            <person name="Brasileiro-Vidal A.C."/>
            <person name="Benko-Iseppon A.M."/>
        </authorList>
    </citation>
    <scope>NUCLEOTIDE SEQUENCE [LARGE SCALE GENOMIC DNA]</scope>
    <source>
        <tissue evidence="1">Leaves</tissue>
    </source>
</reference>
<keyword evidence="2" id="KW-1185">Reference proteome</keyword>
<comment type="caution">
    <text evidence="1">The sequence shown here is derived from an EMBL/GenBank/DDBJ whole genome shotgun (WGS) entry which is preliminary data.</text>
</comment>
<dbReference type="Proteomes" id="UP001341840">
    <property type="component" value="Unassembled WGS sequence"/>
</dbReference>